<feature type="region of interest" description="Disordered" evidence="5">
    <location>
        <begin position="1062"/>
        <end position="1086"/>
    </location>
</feature>
<evidence type="ECO:0000256" key="4">
    <source>
        <dbReference type="PROSITE-ProRule" id="PRU00146"/>
    </source>
</evidence>
<feature type="compositionally biased region" description="Basic and acidic residues" evidence="5">
    <location>
        <begin position="605"/>
        <end position="615"/>
    </location>
</feature>
<feature type="compositionally biased region" description="Basic and acidic residues" evidence="5">
    <location>
        <begin position="1806"/>
        <end position="1821"/>
    </location>
</feature>
<feature type="compositionally biased region" description="Basic and acidic residues" evidence="5">
    <location>
        <begin position="2293"/>
        <end position="2307"/>
    </location>
</feature>
<evidence type="ECO:0000313" key="7">
    <source>
        <dbReference type="EMBL" id="KAL0878589.1"/>
    </source>
</evidence>
<gene>
    <name evidence="7" type="ORF">ABMA27_003672</name>
</gene>
<feature type="compositionally biased region" description="Low complexity" evidence="5">
    <location>
        <begin position="451"/>
        <end position="463"/>
    </location>
</feature>
<dbReference type="PROSITE" id="PS50016">
    <property type="entry name" value="ZF_PHD_2"/>
    <property type="match status" value="2"/>
</dbReference>
<dbReference type="CDD" id="cd21085">
    <property type="entry name" value="WH_NTD_PHF10"/>
    <property type="match status" value="1"/>
</dbReference>
<feature type="compositionally biased region" description="Basic and acidic residues" evidence="5">
    <location>
        <begin position="355"/>
        <end position="372"/>
    </location>
</feature>
<keyword evidence="3" id="KW-0862">Zinc</keyword>
<feature type="region of interest" description="Disordered" evidence="5">
    <location>
        <begin position="2274"/>
        <end position="2333"/>
    </location>
</feature>
<feature type="compositionally biased region" description="Acidic residues" evidence="5">
    <location>
        <begin position="1025"/>
        <end position="1042"/>
    </location>
</feature>
<feature type="compositionally biased region" description="Polar residues" evidence="5">
    <location>
        <begin position="1070"/>
        <end position="1080"/>
    </location>
</feature>
<dbReference type="EMBL" id="JBEUOH010000015">
    <property type="protein sequence ID" value="KAL0878589.1"/>
    <property type="molecule type" value="Genomic_DNA"/>
</dbReference>
<protein>
    <recommendedName>
        <fullName evidence="6">PHD-type domain-containing protein</fullName>
    </recommendedName>
</protein>
<sequence>MESSEDDAGPATSASRRASAREKDIGQAEDDNATGSTLQEPTETRASCGTPAMSEDNFDGDSVPSPSAQDVNTSTEAILDMIDEFVDGPGAPKRIPLASTDDTFESECVKTDEQTTTREASEDAPEEEPPPPTIASDATSAKSDPEPRASESVVQPECIAPSNVSLDVVNTDSVEPQQECSKPVCVTNDESLPPGNQLEPCTCVQSEASVEPCVQSEASVEPCLQSEASVEPCVQPEASVESCVQPEASLEPCVQSGASLEPCVQSEACSEPCVQFEASLEPCIQSEASLEPCVQSAASLDPCIKPEASVEPCVESGVSSNPSVELKESSEPCEGSEASSEIPPQNIPSSSVLETVRKVSGESECERLERTVKCVTSSDSRNDVTIESAESTSSDISVSEEKVLGAEQSTRSPLRRRLVRPAPVDRRPDSTVSSTVDIHSTQSTSCESLAKDVSSSSDAVPSVHGNVKPEEIRNVSEISVCKAETSVSPPKKIKLIRQKVNAPTVSRDNSQDKHSVQVEPEQCQSTSSDSSSSNSLQSCTNLSSSSTSKLIVEENVESNTSSHVKETDVQIPSKSSDEDSIPNDAVQKSEDSTNVSSKQISLPEESIKPEEEKKVSPLKIDLSACKSSGTAETETKEKEDSCATDSNEHTHDEPKQVPKLTIKLGNKTNEEMKSPVPKLTIKPIKPPSESIDFESNMQIPNVTKLNIKPILKPDKLNDCSKKTAEQVSETKAESSEQIPNITKLNIKPIPKPPEKINDVHRKSSSSEISESECSENDDTSTSDQASASDQGPSDVVPKVTIKLGKPGTESEGKFYAEKNIPKLTIKGIQHSDKDDPESPSKLTLVISQSEEKHLEKVPKLTIKTVTKSESQPLSPKLTIKPLKPPENISKDINTDHDTPQIPKLKISTECFTTTCSEVKENVHVPKITIKPVQKPDTDSKSNKKSNLACDSPEHIPLVTKLNIKPILKPTEVGETSESLEDKVPVVSKLNIKPIVKPKDNDVDSSIDDVPKITKLNIKPLKNPEEDSSEEKDCDELNADSEENSIPVVSKLNIKPIIKPVEEDCLKDSENQSSETGNSSDENNDHIPVVTKINIKPILKPNELSVGSPKHKSSNEDSTPIVTKLNIKPIVKPEENISPLSPKKDSLKSYDSRNSNIPVVTKLNIKPVIKPGEADVHKSKDDTEERVVKNPPLVMKINMKAVADTSLNESLSNADKKVNNVGEGDHVHNNIGEDVPVLKLNIKPIVKPVVSPKQRPENVEGDGNRERAGSSKQEIESHSHHNEIVKQNCVQKLDENSAAESSQSLSQELGHSKADYANETVDVSNANAESSTSEARTSKNDTKVSVTKIEGNEMSSSTDHVSTNAESSAVSTEVNAAKTINKQVSSVKNCTLLKKLLESTESLSERSNDAHTNATNISPVCKDTLNYEQFDSGHSSMEKVNDIGHNDSPKIQSPSLDKVNDVNTPQISLKIRPIHELCKEANENITKPLEINVSEKLTNQSSGQDSPRIILKINKTDHGPSAKIITEEVNKSDTQGYKSENASDVNDKPSPKKNVANSRRKQAADISPSVNLGKRLRSSRIVESTDKSPIIKRIMGKRPPTSDASTQNKDSELTVLESKRLKLGQLLSNKSLTITPVLKKSPDAKPLETKQASKAVNHTIVNNENCSKNGNSKLHNILSNLQANQIQVLPFNDINCLDKNALVPEVESNTSTGSSDVIEVLRVENCEEMIINESSDFRDFTIGADEVSQDPLEIETPKTDSDSLNESMSIPLAVASTPQPKKRGRPRKLPLPVAEVPKPVVLPVPALDERPQRSLRLSRDRPTILAKPRGTPRGRGRGRGRGRPSTPSERPQAASPPAPAPDRTPDAPATPEHIDPTSSRVKLPRMTEALDRLPASCATPLSSRRSTDHFDGPELKVVLESPIKIEDSDSRSRGGSNSGRSWRGRGRGGRTPAKSPRGRGRGRGGGRGAMYMKETMGIYGRVCGPATTTVQLFEEETCMMDDNATPAKPTHLLDEDSQSSVKSSTNESNTKMKKSKFADLFDSNKEWTAADVKEYIWPPADKPDETSQVMMIQEQVAMFLGVKGFRRRYPELARRSIAGAERDHVLAKGLVEAALADRGITAVDASEVLDIMLSDYPHKYEEFRAHQRQKQLAADAPAAQPEPELKLEPQPAPKPEPKHEPPKVDPEKTRQDLAAAAIASAAEWNARLNVLRRPACADLQSMALHTRRPPRPAPARPHLRPPAGFYPHALLPGQYQHSVRVYTAEQLRYFPLNTALEAPPAPPEPDTSSESEPDSARSDSSRDSDRQPAKRKKLTKVKRSNSQTESGRSRSDSRDAEPELCRVCKRTLEANRKHTHERFLVCTTCSAKLHPICTELGADTIRKCREYSWQCSTCKLCGACRLPGPALLCCSLCDRGFHLPCIGLDAAPAGRWHCVECAICKSCGARSPGGAGAAAADALGAAPDWHHQTRRGPGGHKVYSHSLCTPCARAYRIGRYCPLCDRSFIGPKGTMQLVICKLCDRQLHQECVRQTVSALNVLDYTCGECRRGGITSRAAAVRLAPRTIATLFMAKRRFNKYAHRQYLASRRRGQADAEAEAEADAESHADAEADADTHADVDADAADRASDASD</sequence>
<feature type="compositionally biased region" description="Basic and acidic residues" evidence="5">
    <location>
        <begin position="711"/>
        <end position="734"/>
    </location>
</feature>
<feature type="region of interest" description="Disordered" evidence="5">
    <location>
        <begin position="930"/>
        <end position="951"/>
    </location>
</feature>
<feature type="compositionally biased region" description="Polar residues" evidence="5">
    <location>
        <begin position="33"/>
        <end position="47"/>
    </location>
</feature>
<keyword evidence="1" id="KW-0479">Metal-binding</keyword>
<feature type="region of interest" description="Disordered" evidence="5">
    <location>
        <begin position="1520"/>
        <end position="1609"/>
    </location>
</feature>
<feature type="compositionally biased region" description="Low complexity" evidence="5">
    <location>
        <begin position="522"/>
        <end position="548"/>
    </location>
</feature>
<dbReference type="InterPro" id="IPR011011">
    <property type="entry name" value="Znf_FYVE_PHD"/>
</dbReference>
<comment type="caution">
    <text evidence="7">The sequence shown here is derived from an EMBL/GenBank/DDBJ whole genome shotgun (WGS) entry which is preliminary data.</text>
</comment>
<dbReference type="InterPro" id="IPR001965">
    <property type="entry name" value="Znf_PHD"/>
</dbReference>
<evidence type="ECO:0000256" key="3">
    <source>
        <dbReference type="ARBA" id="ARBA00022833"/>
    </source>
</evidence>
<dbReference type="InterPro" id="IPR019787">
    <property type="entry name" value="Znf_PHD-finger"/>
</dbReference>
<dbReference type="SMART" id="SM00249">
    <property type="entry name" value="PHD"/>
    <property type="match status" value="3"/>
</dbReference>
<feature type="region of interest" description="Disordered" evidence="5">
    <location>
        <begin position="865"/>
        <end position="900"/>
    </location>
</feature>
<feature type="region of interest" description="Disordered" evidence="5">
    <location>
        <begin position="2587"/>
        <end position="2629"/>
    </location>
</feature>
<feature type="region of interest" description="Disordered" evidence="5">
    <location>
        <begin position="480"/>
        <end position="696"/>
    </location>
</feature>
<feature type="compositionally biased region" description="Basic and acidic residues" evidence="5">
    <location>
        <begin position="633"/>
        <end position="656"/>
    </location>
</feature>
<feature type="compositionally biased region" description="Low complexity" evidence="5">
    <location>
        <begin position="781"/>
        <end position="790"/>
    </location>
</feature>
<evidence type="ECO:0000259" key="6">
    <source>
        <dbReference type="PROSITE" id="PS50016"/>
    </source>
</evidence>
<feature type="compositionally biased region" description="Basic and acidic residues" evidence="5">
    <location>
        <begin position="752"/>
        <end position="761"/>
    </location>
</feature>
<feature type="region of interest" description="Disordered" evidence="5">
    <location>
        <begin position="2144"/>
        <end position="2190"/>
    </location>
</feature>
<feature type="compositionally biased region" description="Low complexity" evidence="5">
    <location>
        <begin position="1323"/>
        <end position="1334"/>
    </location>
</feature>
<feature type="compositionally biased region" description="Polar residues" evidence="5">
    <location>
        <begin position="374"/>
        <end position="397"/>
    </location>
</feature>
<feature type="compositionally biased region" description="Low complexity" evidence="5">
    <location>
        <begin position="2150"/>
        <end position="2161"/>
    </location>
</feature>
<feature type="compositionally biased region" description="Basic residues" evidence="5">
    <location>
        <begin position="2308"/>
        <end position="2318"/>
    </location>
</feature>
<dbReference type="SUPFAM" id="SSF57903">
    <property type="entry name" value="FYVE/PHD zinc finger"/>
    <property type="match status" value="2"/>
</dbReference>
<feature type="region of interest" description="Disordered" evidence="5">
    <location>
        <begin position="1771"/>
        <end position="1790"/>
    </location>
</feature>
<feature type="compositionally biased region" description="Polar residues" evidence="5">
    <location>
        <begin position="431"/>
        <end position="447"/>
    </location>
</feature>
<feature type="region of interest" description="Disordered" evidence="5">
    <location>
        <begin position="1248"/>
        <end position="1280"/>
    </location>
</feature>
<feature type="region of interest" description="Disordered" evidence="5">
    <location>
        <begin position="1"/>
        <end position="160"/>
    </location>
</feature>
<keyword evidence="8" id="KW-1185">Reference proteome</keyword>
<feature type="domain" description="PHD-type" evidence="6">
    <location>
        <begin position="2390"/>
        <end position="2439"/>
    </location>
</feature>
<feature type="compositionally biased region" description="Basic and acidic residues" evidence="5">
    <location>
        <begin position="2600"/>
        <end position="2629"/>
    </location>
</feature>
<feature type="compositionally biased region" description="Basic residues" evidence="5">
    <location>
        <begin position="1829"/>
        <end position="1841"/>
    </location>
</feature>
<feature type="region of interest" description="Disordered" evidence="5">
    <location>
        <begin position="2001"/>
        <end position="2029"/>
    </location>
</feature>
<feature type="compositionally biased region" description="Polar residues" evidence="5">
    <location>
        <begin position="337"/>
        <end position="353"/>
    </location>
</feature>
<feature type="region of interest" description="Disordered" evidence="5">
    <location>
        <begin position="710"/>
        <end position="815"/>
    </location>
</feature>
<name>A0ABR3HPU6_LOXSC</name>
<feature type="compositionally biased region" description="Low complexity" evidence="5">
    <location>
        <begin position="738"/>
        <end position="748"/>
    </location>
</feature>
<feature type="domain" description="PHD-type" evidence="6">
    <location>
        <begin position="2493"/>
        <end position="2547"/>
    </location>
</feature>
<evidence type="ECO:0000256" key="5">
    <source>
        <dbReference type="SAM" id="MobiDB-lite"/>
    </source>
</evidence>
<reference evidence="7 8" key="1">
    <citation type="submission" date="2024-06" db="EMBL/GenBank/DDBJ databases">
        <title>A chromosome-level genome assembly of beet webworm, Loxostege sticticalis.</title>
        <authorList>
            <person name="Zhang Y."/>
        </authorList>
    </citation>
    <scope>NUCLEOTIDE SEQUENCE [LARGE SCALE GENOMIC DNA]</scope>
    <source>
        <strain evidence="7">AQ026</strain>
        <tissue evidence="7">Whole body</tissue>
    </source>
</reference>
<feature type="compositionally biased region" description="Basic and acidic residues" evidence="5">
    <location>
        <begin position="888"/>
        <end position="898"/>
    </location>
</feature>
<feature type="compositionally biased region" description="Basic and acidic residues" evidence="5">
    <location>
        <begin position="107"/>
        <end position="121"/>
    </location>
</feature>
<dbReference type="InterPro" id="IPR013083">
    <property type="entry name" value="Znf_RING/FYVE/PHD"/>
</dbReference>
<proteinExistence type="predicted"/>
<feature type="compositionally biased region" description="Basic and acidic residues" evidence="5">
    <location>
        <begin position="1922"/>
        <end position="1931"/>
    </location>
</feature>
<feature type="region of interest" description="Disordered" evidence="5">
    <location>
        <begin position="313"/>
        <end position="468"/>
    </location>
</feature>
<feature type="compositionally biased region" description="Basic and acidic residues" evidence="5">
    <location>
        <begin position="1520"/>
        <end position="1530"/>
    </location>
</feature>
<feature type="region of interest" description="Disordered" evidence="5">
    <location>
        <begin position="1017"/>
        <end position="1045"/>
    </location>
</feature>
<feature type="compositionally biased region" description="Polar residues" evidence="5">
    <location>
        <begin position="1531"/>
        <end position="1543"/>
    </location>
</feature>
<feature type="compositionally biased region" description="Low complexity" evidence="5">
    <location>
        <begin position="1842"/>
        <end position="1852"/>
    </location>
</feature>
<evidence type="ECO:0000256" key="1">
    <source>
        <dbReference type="ARBA" id="ARBA00022723"/>
    </source>
</evidence>
<dbReference type="Gene3D" id="3.30.40.10">
    <property type="entry name" value="Zinc/RING finger domain, C3HC4 (zinc finger)"/>
    <property type="match status" value="2"/>
</dbReference>
<feature type="region of interest" description="Disordered" evidence="5">
    <location>
        <begin position="1323"/>
        <end position="1342"/>
    </location>
</feature>
<evidence type="ECO:0000256" key="2">
    <source>
        <dbReference type="ARBA" id="ARBA00022771"/>
    </source>
</evidence>
<feature type="compositionally biased region" description="Basic and acidic residues" evidence="5">
    <location>
        <begin position="1904"/>
        <end position="1913"/>
    </location>
</feature>
<evidence type="ECO:0000313" key="8">
    <source>
        <dbReference type="Proteomes" id="UP001549920"/>
    </source>
</evidence>
<feature type="compositionally biased region" description="Acidic residues" evidence="5">
    <location>
        <begin position="769"/>
        <end position="780"/>
    </location>
</feature>
<feature type="compositionally biased region" description="Polar residues" evidence="5">
    <location>
        <begin position="64"/>
        <end position="76"/>
    </location>
</feature>
<organism evidence="7 8">
    <name type="scientific">Loxostege sticticalis</name>
    <name type="common">Beet webworm moth</name>
    <dbReference type="NCBI Taxonomy" id="481309"/>
    <lineage>
        <taxon>Eukaryota</taxon>
        <taxon>Metazoa</taxon>
        <taxon>Ecdysozoa</taxon>
        <taxon>Arthropoda</taxon>
        <taxon>Hexapoda</taxon>
        <taxon>Insecta</taxon>
        <taxon>Pterygota</taxon>
        <taxon>Neoptera</taxon>
        <taxon>Endopterygota</taxon>
        <taxon>Lepidoptera</taxon>
        <taxon>Glossata</taxon>
        <taxon>Ditrysia</taxon>
        <taxon>Pyraloidea</taxon>
        <taxon>Crambidae</taxon>
        <taxon>Pyraustinae</taxon>
        <taxon>Loxostege</taxon>
    </lineage>
</organism>
<feature type="compositionally biased region" description="Basic and acidic residues" evidence="5">
    <location>
        <begin position="2174"/>
        <end position="2190"/>
    </location>
</feature>
<dbReference type="Proteomes" id="UP001549920">
    <property type="component" value="Unassembled WGS sequence"/>
</dbReference>
<feature type="region of interest" description="Disordered" evidence="5">
    <location>
        <begin position="1804"/>
        <end position="1968"/>
    </location>
</feature>
<feature type="compositionally biased region" description="Polar residues" evidence="5">
    <location>
        <begin position="2017"/>
        <end position="2028"/>
    </location>
</feature>
<feature type="compositionally biased region" description="Basic and acidic residues" evidence="5">
    <location>
        <begin position="1253"/>
        <end position="1280"/>
    </location>
</feature>
<keyword evidence="2 4" id="KW-0863">Zinc-finger</keyword>
<accession>A0ABR3HPU6</accession>